<sequence>MADCCCDRTEAAQNAGPSPHDAESLRHVTSIECLFCPHYDVDTLVNGVERFISSHSSNPIADYWKRLVLNPAAIRRVFTAIGTCQNASFHADYGYYRDQYVCFFVATRFYPTYLTWHTPPAAKEECSRRPSSPEKASEGAAKRERSASSPPEKANWWDVNVTKGQRPITFTYPWTELSTDEWREAFLGLYSALWQSTRLDPVLAGFLLKMTKLYIVKAPVFNLLSRLNHAHESWSARLLFHAYHEDVGVLVHGLVRIGYEADRTFSYSLLTGLLASIGCAYDFKAARGDAHGMTQARMASHSAVLHGLLVGSLPDSFTYLQRGARHSTSFEPNTAYMQRVMDAPLELRTWVLATVLSAPVLPLLGPLLDISIDEIVFWNVHEDVAMNPTPTGRRQPQWELTQRVVFVLDVVTAVLEEAAATQTPLPDGVVGHLRQLVPMLATLVHLERLHRQISYLAKQASFSDSEDDSDEEARLSSRCASVTSPLKRNWAGAVDCTPLASTYLLLHVLPALRVMIALELWDVVLAEHDVVAAVLALFERHPTANLLHHALTTLLLALLERPNGKANNVLLRSAFRDDALLRLIERGLAAKVPFRGHMALLGVRLHQICSGPTLAQELVRQYCQKRAAWPDTVSQLVAEHYKQADAVGNRRRLDSFGSSANIVDKTAVSADEVVKSRANSSHAAFPIADADLAALDDAVSDDADVVVGQVFQQAPSGQWARATLTLHKETCSLRTTTDKPAKLRLFSRGKPTGFSMVACHVSEWIVYAKHPAAFGLQVVGFDTIKELDVTLTFVVPTKAVRDAWLRAITSAIHVVTRGADFSEEAHLRAVEALLEGYPNAFLVRMPTCRSDFVLQCEVPEDVPFWGKYVGPSGVAKFRAIVDAAVAARVATPPTLETIGHAVFAEYSVAFVTAAGTCDCICRDIYTLERGAVAGLTRTLVGAEKLVAILLE</sequence>
<dbReference type="Proteomes" id="UP000243579">
    <property type="component" value="Unassembled WGS sequence"/>
</dbReference>
<proteinExistence type="predicted"/>
<name>A0A1V9ZL38_ACHHY</name>
<accession>A0A1V9ZL38</accession>
<keyword evidence="3" id="KW-1185">Reference proteome</keyword>
<dbReference type="OrthoDB" id="69725at2759"/>
<feature type="region of interest" description="Disordered" evidence="1">
    <location>
        <begin position="123"/>
        <end position="154"/>
    </location>
</feature>
<organism evidence="2 3">
    <name type="scientific">Achlya hypogyna</name>
    <name type="common">Oomycete</name>
    <name type="synonym">Protoachlya hypogyna</name>
    <dbReference type="NCBI Taxonomy" id="1202772"/>
    <lineage>
        <taxon>Eukaryota</taxon>
        <taxon>Sar</taxon>
        <taxon>Stramenopiles</taxon>
        <taxon>Oomycota</taxon>
        <taxon>Saprolegniomycetes</taxon>
        <taxon>Saprolegniales</taxon>
        <taxon>Achlyaceae</taxon>
        <taxon>Achlya</taxon>
    </lineage>
</organism>
<evidence type="ECO:0008006" key="4">
    <source>
        <dbReference type="Google" id="ProtNLM"/>
    </source>
</evidence>
<feature type="compositionally biased region" description="Basic and acidic residues" evidence="1">
    <location>
        <begin position="123"/>
        <end position="146"/>
    </location>
</feature>
<comment type="caution">
    <text evidence="2">The sequence shown here is derived from an EMBL/GenBank/DDBJ whole genome shotgun (WGS) entry which is preliminary data.</text>
</comment>
<dbReference type="AlphaFoldDB" id="A0A1V9ZL38"/>
<dbReference type="EMBL" id="JNBR01000081">
    <property type="protein sequence ID" value="OQR98709.1"/>
    <property type="molecule type" value="Genomic_DNA"/>
</dbReference>
<evidence type="ECO:0000313" key="2">
    <source>
        <dbReference type="EMBL" id="OQR98709.1"/>
    </source>
</evidence>
<gene>
    <name evidence="2" type="ORF">ACHHYP_08281</name>
</gene>
<reference evidence="2 3" key="1">
    <citation type="journal article" date="2014" name="Genome Biol. Evol.">
        <title>The secreted proteins of Achlya hypogyna and Thraustotheca clavata identify the ancestral oomycete secretome and reveal gene acquisitions by horizontal gene transfer.</title>
        <authorList>
            <person name="Misner I."/>
            <person name="Blouin N."/>
            <person name="Leonard G."/>
            <person name="Richards T.A."/>
            <person name="Lane C.E."/>
        </authorList>
    </citation>
    <scope>NUCLEOTIDE SEQUENCE [LARGE SCALE GENOMIC DNA]</scope>
    <source>
        <strain evidence="2 3">ATCC 48635</strain>
    </source>
</reference>
<protein>
    <recommendedName>
        <fullName evidence="4">PH domain-containing protein</fullName>
    </recommendedName>
</protein>
<evidence type="ECO:0000256" key="1">
    <source>
        <dbReference type="SAM" id="MobiDB-lite"/>
    </source>
</evidence>
<evidence type="ECO:0000313" key="3">
    <source>
        <dbReference type="Proteomes" id="UP000243579"/>
    </source>
</evidence>